<dbReference type="Proteomes" id="UP000223071">
    <property type="component" value="Unassembled WGS sequence"/>
</dbReference>
<evidence type="ECO:0000313" key="4">
    <source>
        <dbReference type="Proteomes" id="UP000223071"/>
    </source>
</evidence>
<dbReference type="Gene3D" id="3.90.25.10">
    <property type="entry name" value="UDP-galactose 4-epimerase, domain 1"/>
    <property type="match status" value="1"/>
</dbReference>
<sequence>MRILVTGGAGFIGSHIVDAFVEAGHDVAVVDNLSTGRRSNVNREARLYEVDIHAREFERIVADFRPEVISHHAAQASVKVGQADPVHDLEVNGGGTARVCALAIQYGVRKIVYASSGGTVYGEPQTLPVPEGHPIAPRSNYGASKYVGELYVELAARTAGIEFTTFRYGNAFGPRQDPHGEAGVVAIFTGLMLAGQPCTIDGDGEQRKDYLYVADVARANLLALEAGNGLVANIGTGVGTTVNEIYRVLSEATGNTVPPRHGPPRPGDVRNFWLDCTRAREVLGWQPEVSFEEGIRRTVEAFRAAAGAR</sequence>
<dbReference type="Pfam" id="PF01370">
    <property type="entry name" value="Epimerase"/>
    <property type="match status" value="1"/>
</dbReference>
<evidence type="ECO:0000259" key="2">
    <source>
        <dbReference type="Pfam" id="PF01370"/>
    </source>
</evidence>
<evidence type="ECO:0000256" key="1">
    <source>
        <dbReference type="ARBA" id="ARBA00007637"/>
    </source>
</evidence>
<gene>
    <name evidence="3" type="ORF">A9A59_1195</name>
</gene>
<dbReference type="AlphaFoldDB" id="A0A2A9HDV6"/>
<comment type="caution">
    <text evidence="3">The sequence shown here is derived from an EMBL/GenBank/DDBJ whole genome shotgun (WGS) entry which is preliminary data.</text>
</comment>
<protein>
    <submittedName>
        <fullName evidence="3">UDP-glucose 4-epimerase</fullName>
    </submittedName>
</protein>
<organism evidence="3 4">
    <name type="scientific">Tepidiforma thermophila (strain KCTC 52669 / CGMCC 1.13589 / G233)</name>
    <dbReference type="NCBI Taxonomy" id="2761530"/>
    <lineage>
        <taxon>Bacteria</taxon>
        <taxon>Bacillati</taxon>
        <taxon>Chloroflexota</taxon>
        <taxon>Tepidiformia</taxon>
        <taxon>Tepidiformales</taxon>
        <taxon>Tepidiformaceae</taxon>
        <taxon>Tepidiforma</taxon>
    </lineage>
</organism>
<dbReference type="EMBL" id="PDJQ01000001">
    <property type="protein sequence ID" value="PFG73988.1"/>
    <property type="molecule type" value="Genomic_DNA"/>
</dbReference>
<accession>A0A2A9HDV6</accession>
<dbReference type="SUPFAM" id="SSF51735">
    <property type="entry name" value="NAD(P)-binding Rossmann-fold domains"/>
    <property type="match status" value="1"/>
</dbReference>
<dbReference type="PANTHER" id="PTHR43000">
    <property type="entry name" value="DTDP-D-GLUCOSE 4,6-DEHYDRATASE-RELATED"/>
    <property type="match status" value="1"/>
</dbReference>
<comment type="similarity">
    <text evidence="1">Belongs to the NAD(P)-dependent epimerase/dehydratase family.</text>
</comment>
<dbReference type="InterPro" id="IPR036291">
    <property type="entry name" value="NAD(P)-bd_dom_sf"/>
</dbReference>
<proteinExistence type="inferred from homology"/>
<dbReference type="InterPro" id="IPR001509">
    <property type="entry name" value="Epimerase_deHydtase"/>
</dbReference>
<dbReference type="Gene3D" id="3.40.50.720">
    <property type="entry name" value="NAD(P)-binding Rossmann-like Domain"/>
    <property type="match status" value="1"/>
</dbReference>
<name>A0A2A9HDV6_TEPT2</name>
<dbReference type="RefSeq" id="WP_098503410.1">
    <property type="nucleotide sequence ID" value="NZ_PDJQ01000001.1"/>
</dbReference>
<reference evidence="3 4" key="1">
    <citation type="submission" date="2017-09" db="EMBL/GenBank/DDBJ databases">
        <title>Sequencing the genomes of two abundant thermophiles in Great Basin hot springs: Thermocrinis jamiesonii and novel Chloroflexi Thermoflexus hugenholtzii.</title>
        <authorList>
            <person name="Hedlund B."/>
        </authorList>
    </citation>
    <scope>NUCLEOTIDE SEQUENCE [LARGE SCALE GENOMIC DNA]</scope>
    <source>
        <strain evidence="3 4">G233</strain>
    </source>
</reference>
<evidence type="ECO:0000313" key="3">
    <source>
        <dbReference type="EMBL" id="PFG73988.1"/>
    </source>
</evidence>
<keyword evidence="4" id="KW-1185">Reference proteome</keyword>
<feature type="domain" description="NAD-dependent epimerase/dehydratase" evidence="2">
    <location>
        <begin position="3"/>
        <end position="235"/>
    </location>
</feature>